<dbReference type="Pfam" id="PF00583">
    <property type="entry name" value="Acetyltransf_1"/>
    <property type="match status" value="1"/>
</dbReference>
<protein>
    <submittedName>
        <fullName evidence="2">Acetyltransferase</fullName>
    </submittedName>
</protein>
<dbReference type="InterPro" id="IPR016181">
    <property type="entry name" value="Acyl_CoA_acyltransferase"/>
</dbReference>
<evidence type="ECO:0000313" key="3">
    <source>
        <dbReference type="Proteomes" id="UP000029622"/>
    </source>
</evidence>
<organism evidence="2 3">
    <name type="scientific">Caloranaerobacter azorensis H53214</name>
    <dbReference type="NCBI Taxonomy" id="1156417"/>
    <lineage>
        <taxon>Bacteria</taxon>
        <taxon>Bacillati</taxon>
        <taxon>Bacillota</taxon>
        <taxon>Tissierellia</taxon>
        <taxon>Tissierellales</taxon>
        <taxon>Thermohalobacteraceae</taxon>
        <taxon>Caloranaerobacter</taxon>
    </lineage>
</organism>
<dbReference type="InterPro" id="IPR000182">
    <property type="entry name" value="GNAT_dom"/>
</dbReference>
<dbReference type="GO" id="GO:0016747">
    <property type="term" value="F:acyltransferase activity, transferring groups other than amino-acyl groups"/>
    <property type="evidence" value="ECO:0007669"/>
    <property type="project" value="InterPro"/>
</dbReference>
<evidence type="ECO:0000313" key="2">
    <source>
        <dbReference type="EMBL" id="KGG80547.1"/>
    </source>
</evidence>
<name>A0A096BI81_9FIRM</name>
<sequence>MFEFIEIDEKIRKKVCNFIAENWGSPVMVSRGKKHFIDKLPGYLAMRENDIIGLITYNIIDDECEIVSLDSNQENLGIGTKLINLVIDKARKSNCRRVWLITTNDNTKAIRFYQKRGFNMKALHLNAVVKARKIKPEIPLYGFDNIPILHEIEFEKIL</sequence>
<dbReference type="Gene3D" id="3.40.630.30">
    <property type="match status" value="1"/>
</dbReference>
<dbReference type="STRING" id="1156417.Y919_05430"/>
<dbReference type="RefSeq" id="WP_035163091.1">
    <property type="nucleotide sequence ID" value="NZ_AZTB01000021.1"/>
</dbReference>
<dbReference type="CDD" id="cd04301">
    <property type="entry name" value="NAT_SF"/>
    <property type="match status" value="1"/>
</dbReference>
<dbReference type="AlphaFoldDB" id="A0A096BI81"/>
<gene>
    <name evidence="2" type="ORF">Y919_05430</name>
</gene>
<proteinExistence type="predicted"/>
<feature type="domain" description="N-acetyltransferase" evidence="1">
    <location>
        <begin position="2"/>
        <end position="135"/>
    </location>
</feature>
<dbReference type="SUPFAM" id="SSF55729">
    <property type="entry name" value="Acyl-CoA N-acyltransferases (Nat)"/>
    <property type="match status" value="1"/>
</dbReference>
<keyword evidence="2" id="KW-0808">Transferase</keyword>
<dbReference type="FunFam" id="3.40.630.30:FF:000082">
    <property type="entry name" value="Acetyltransferase, GNAT family"/>
    <property type="match status" value="1"/>
</dbReference>
<evidence type="ECO:0000259" key="1">
    <source>
        <dbReference type="PROSITE" id="PS51186"/>
    </source>
</evidence>
<dbReference type="PANTHER" id="PTHR42919:SF26">
    <property type="entry name" value="ACETYLTRANSFERASE"/>
    <property type="match status" value="1"/>
</dbReference>
<dbReference type="PANTHER" id="PTHR42919">
    <property type="entry name" value="N-ALPHA-ACETYLTRANSFERASE"/>
    <property type="match status" value="1"/>
</dbReference>
<dbReference type="EMBL" id="AZTB01000021">
    <property type="protein sequence ID" value="KGG80547.1"/>
    <property type="molecule type" value="Genomic_DNA"/>
</dbReference>
<dbReference type="PROSITE" id="PS51186">
    <property type="entry name" value="GNAT"/>
    <property type="match status" value="1"/>
</dbReference>
<accession>A0A096BI81</accession>
<comment type="caution">
    <text evidence="2">The sequence shown here is derived from an EMBL/GenBank/DDBJ whole genome shotgun (WGS) entry which is preliminary data.</text>
</comment>
<reference evidence="2 3" key="1">
    <citation type="submission" date="2013-12" db="EMBL/GenBank/DDBJ databases">
        <title>Draft genome sequence of Caloranaerobacter sp. H53214.</title>
        <authorList>
            <person name="Jiang L.J."/>
            <person name="Shao Z.Z."/>
            <person name="Long M.N."/>
        </authorList>
    </citation>
    <scope>NUCLEOTIDE SEQUENCE [LARGE SCALE GENOMIC DNA]</scope>
    <source>
        <strain evidence="2 3">H53214</strain>
    </source>
</reference>
<dbReference type="InterPro" id="IPR051556">
    <property type="entry name" value="N-term/lysine_N-AcTrnsfr"/>
</dbReference>
<dbReference type="Proteomes" id="UP000029622">
    <property type="component" value="Unassembled WGS sequence"/>
</dbReference>